<dbReference type="SUPFAM" id="SSF58100">
    <property type="entry name" value="Bacterial hemolysins"/>
    <property type="match status" value="1"/>
</dbReference>
<dbReference type="Proteomes" id="UP000662783">
    <property type="component" value="Chromosome"/>
</dbReference>
<dbReference type="AlphaFoldDB" id="A0A974WF36"/>
<evidence type="ECO:0000313" key="4">
    <source>
        <dbReference type="EMBL" id="QSE96293.1"/>
    </source>
</evidence>
<keyword evidence="5" id="KW-1185">Reference proteome</keyword>
<dbReference type="Gene3D" id="1.20.1170.10">
    <property type="match status" value="1"/>
</dbReference>
<keyword evidence="1" id="KW-0175">Coiled coil</keyword>
<feature type="coiled-coil region" evidence="1">
    <location>
        <begin position="57"/>
        <end position="98"/>
    </location>
</feature>
<dbReference type="EMBL" id="CP070608">
    <property type="protein sequence ID" value="QSE96293.1"/>
    <property type="molecule type" value="Genomic_DNA"/>
</dbReference>
<evidence type="ECO:0000256" key="1">
    <source>
        <dbReference type="SAM" id="Coils"/>
    </source>
</evidence>
<sequence>MKSLLFTIFILFASSAISQKLNDQFSVLMDETETFKEYKVIKIQELNSFWKGVTDSINNKHEIIVDLQAKNQDLNNQVTSLEVEIKEAQAQIESLQGQISTISIFGIAIDKTVYKVVNFTLLSTLILIIGLIFFRLKERVQVANAKIKDYNNLESKFEEYRRKSLENQMKLRRELQTERNKLEEIRSI</sequence>
<accession>A0A974WF36</accession>
<feature type="transmembrane region" description="Helical" evidence="2">
    <location>
        <begin position="116"/>
        <end position="136"/>
    </location>
</feature>
<dbReference type="RefSeq" id="WP_205720809.1">
    <property type="nucleotide sequence ID" value="NZ_CP070608.1"/>
</dbReference>
<organism evidence="4 5">
    <name type="scientific">Fulvivirga lutea</name>
    <dbReference type="NCBI Taxonomy" id="2810512"/>
    <lineage>
        <taxon>Bacteria</taxon>
        <taxon>Pseudomonadati</taxon>
        <taxon>Bacteroidota</taxon>
        <taxon>Cytophagia</taxon>
        <taxon>Cytophagales</taxon>
        <taxon>Fulvivirgaceae</taxon>
        <taxon>Fulvivirga</taxon>
    </lineage>
</organism>
<evidence type="ECO:0000256" key="2">
    <source>
        <dbReference type="SAM" id="Phobius"/>
    </source>
</evidence>
<reference evidence="4" key="1">
    <citation type="submission" date="2021-02" db="EMBL/GenBank/DDBJ databases">
        <title>Fulvivirga sp. S481 isolated from sea water.</title>
        <authorList>
            <person name="Bae S.S."/>
            <person name="Baek K."/>
        </authorList>
    </citation>
    <scope>NUCLEOTIDE SEQUENCE</scope>
    <source>
        <strain evidence="4">S481</strain>
    </source>
</reference>
<dbReference type="KEGG" id="fuv:JR347_11810"/>
<evidence type="ECO:0000256" key="3">
    <source>
        <dbReference type="SAM" id="SignalP"/>
    </source>
</evidence>
<feature type="chain" id="PRO_5036741607" description="tRNA (Guanine-N1)-methyltransferase" evidence="3">
    <location>
        <begin position="19"/>
        <end position="188"/>
    </location>
</feature>
<proteinExistence type="predicted"/>
<gene>
    <name evidence="4" type="ORF">JR347_11810</name>
</gene>
<protein>
    <recommendedName>
        <fullName evidence="6">tRNA (Guanine-N1)-methyltransferase</fullName>
    </recommendedName>
</protein>
<feature type="signal peptide" evidence="3">
    <location>
        <begin position="1"/>
        <end position="18"/>
    </location>
</feature>
<keyword evidence="2" id="KW-0812">Transmembrane</keyword>
<keyword evidence="2" id="KW-0472">Membrane</keyword>
<keyword evidence="2" id="KW-1133">Transmembrane helix</keyword>
<name>A0A974WF36_9BACT</name>
<evidence type="ECO:0008006" key="6">
    <source>
        <dbReference type="Google" id="ProtNLM"/>
    </source>
</evidence>
<evidence type="ECO:0000313" key="5">
    <source>
        <dbReference type="Proteomes" id="UP000662783"/>
    </source>
</evidence>
<keyword evidence="3" id="KW-0732">Signal</keyword>
<feature type="coiled-coil region" evidence="1">
    <location>
        <begin position="143"/>
        <end position="188"/>
    </location>
</feature>